<keyword evidence="2" id="KW-1185">Reference proteome</keyword>
<organism evidence="1 2">
    <name type="scientific">Batillaria attramentaria</name>
    <dbReference type="NCBI Taxonomy" id="370345"/>
    <lineage>
        <taxon>Eukaryota</taxon>
        <taxon>Metazoa</taxon>
        <taxon>Spiralia</taxon>
        <taxon>Lophotrochozoa</taxon>
        <taxon>Mollusca</taxon>
        <taxon>Gastropoda</taxon>
        <taxon>Caenogastropoda</taxon>
        <taxon>Sorbeoconcha</taxon>
        <taxon>Cerithioidea</taxon>
        <taxon>Batillariidae</taxon>
        <taxon>Batillaria</taxon>
    </lineage>
</organism>
<sequence length="92" mass="10514">YNVPTASAPYAVLWLSSFFDSTAATLLKHIGVERRYDTKMFREVLGIQPRDARDTVIEMAYALIESGLVKKTDKYRGPGGPEERQRYMDLKL</sequence>
<protein>
    <submittedName>
        <fullName evidence="1">Uncharacterized protein</fullName>
    </submittedName>
</protein>
<proteinExistence type="predicted"/>
<evidence type="ECO:0000313" key="2">
    <source>
        <dbReference type="Proteomes" id="UP001519460"/>
    </source>
</evidence>
<name>A0ABD0JV74_9CAEN</name>
<comment type="caution">
    <text evidence="1">The sequence shown here is derived from an EMBL/GenBank/DDBJ whole genome shotgun (WGS) entry which is preliminary data.</text>
</comment>
<reference evidence="1 2" key="1">
    <citation type="journal article" date="2023" name="Sci. Data">
        <title>Genome assembly of the Korean intertidal mud-creeper Batillaria attramentaria.</title>
        <authorList>
            <person name="Patra A.K."/>
            <person name="Ho P.T."/>
            <person name="Jun S."/>
            <person name="Lee S.J."/>
            <person name="Kim Y."/>
            <person name="Won Y.J."/>
        </authorList>
    </citation>
    <scope>NUCLEOTIDE SEQUENCE [LARGE SCALE GENOMIC DNA]</scope>
    <source>
        <strain evidence="1">Wonlab-2016</strain>
    </source>
</reference>
<evidence type="ECO:0000313" key="1">
    <source>
        <dbReference type="EMBL" id="KAK7479001.1"/>
    </source>
</evidence>
<feature type="non-terminal residue" evidence="1">
    <location>
        <position position="1"/>
    </location>
</feature>
<dbReference type="AlphaFoldDB" id="A0ABD0JV74"/>
<gene>
    <name evidence="1" type="ORF">BaRGS_00029762</name>
</gene>
<dbReference type="EMBL" id="JACVVK020000313">
    <property type="protein sequence ID" value="KAK7479001.1"/>
    <property type="molecule type" value="Genomic_DNA"/>
</dbReference>
<dbReference type="Proteomes" id="UP001519460">
    <property type="component" value="Unassembled WGS sequence"/>
</dbReference>
<accession>A0ABD0JV74</accession>